<dbReference type="Gene3D" id="3.50.50.60">
    <property type="entry name" value="FAD/NAD(P)-binding domain"/>
    <property type="match status" value="1"/>
</dbReference>
<dbReference type="Proteomes" id="UP000245533">
    <property type="component" value="Unassembled WGS sequence"/>
</dbReference>
<reference evidence="3 4" key="1">
    <citation type="submission" date="2018-05" db="EMBL/GenBank/DDBJ databases">
        <title>Rhodohalobacter halophilus gen. nov., sp. nov., a moderately halophilic member of the family Balneolaceae.</title>
        <authorList>
            <person name="Liu Z.-W."/>
        </authorList>
    </citation>
    <scope>NUCLEOTIDE SEQUENCE [LARGE SCALE GENOMIC DNA]</scope>
    <source>
        <strain evidence="3 4">8A47</strain>
    </source>
</reference>
<name>A0A316TPU4_9BACT</name>
<dbReference type="RefSeq" id="WP_109648128.1">
    <property type="nucleotide sequence ID" value="NZ_QGGB01000011.1"/>
</dbReference>
<comment type="caution">
    <text evidence="3">The sequence shown here is derived from an EMBL/GenBank/DDBJ whole genome shotgun (WGS) entry which is preliminary data.</text>
</comment>
<protein>
    <submittedName>
        <fullName evidence="3">FAD-dependent monooxygenase</fullName>
    </submittedName>
</protein>
<proteinExistence type="predicted"/>
<keyword evidence="4" id="KW-1185">Reference proteome</keyword>
<sequence>MTIHETDTDITIIGGGPVGLYLAIRLLNAGISCTVLEKNSTIDPHSKSLGIHPVSLNLFDHCGLTPAFLNQGLKIRSGIAFWNRDRIGKITFDNLPGEHRYILSLPQWRTEKILSDKVNKLKSDCLLRGAEVTEIQDNNEDRVQVAYKKNGANCRISSQFVVGCDGKTGFLRDALDIPFHGKSYPDTYIMGDYTDNTSFGHDAAVYLHEEGLIECFPLPDGQRRWVVKTDEYIREPQSKQLEKFIQHRLGHSLDGCRNSMVSSFGVQHFLAEQFHHGRCLLAGDAAHIVSPIGGQGMNLGWLDAEETFSVIQKALTLPEKYPVLFRQYSSERKKIARQVARRAELNMHLGRKESSSAFYRGLVSLMLNTPLSGLFAKIFTMHGLGKWPV</sequence>
<dbReference type="InterPro" id="IPR050631">
    <property type="entry name" value="PheA/TfdB_FAD_monoxygenase"/>
</dbReference>
<dbReference type="GO" id="GO:0071949">
    <property type="term" value="F:FAD binding"/>
    <property type="evidence" value="ECO:0007669"/>
    <property type="project" value="InterPro"/>
</dbReference>
<feature type="domain" description="FAD-binding" evidence="2">
    <location>
        <begin position="7"/>
        <end position="343"/>
    </location>
</feature>
<evidence type="ECO:0000259" key="2">
    <source>
        <dbReference type="Pfam" id="PF01494"/>
    </source>
</evidence>
<dbReference type="Gene3D" id="3.30.70.2450">
    <property type="match status" value="1"/>
</dbReference>
<dbReference type="InterPro" id="IPR036188">
    <property type="entry name" value="FAD/NAD-bd_sf"/>
</dbReference>
<dbReference type="PANTHER" id="PTHR43476:SF3">
    <property type="entry name" value="FAD-BINDING MONOOXYGENASE"/>
    <property type="match status" value="1"/>
</dbReference>
<evidence type="ECO:0000313" key="4">
    <source>
        <dbReference type="Proteomes" id="UP000245533"/>
    </source>
</evidence>
<dbReference type="InterPro" id="IPR002938">
    <property type="entry name" value="FAD-bd"/>
</dbReference>
<accession>A0A316TPU4</accession>
<keyword evidence="1" id="KW-0560">Oxidoreductase</keyword>
<dbReference type="GO" id="GO:0019622">
    <property type="term" value="P:3-(3-hydroxy)phenylpropionate catabolic process"/>
    <property type="evidence" value="ECO:0007669"/>
    <property type="project" value="TreeGrafter"/>
</dbReference>
<dbReference type="PRINTS" id="PR00420">
    <property type="entry name" value="RNGMNOXGNASE"/>
</dbReference>
<evidence type="ECO:0000313" key="3">
    <source>
        <dbReference type="EMBL" id="PWN05219.1"/>
    </source>
</evidence>
<dbReference type="AlphaFoldDB" id="A0A316TPU4"/>
<dbReference type="GO" id="GO:0008688">
    <property type="term" value="F:3-(3-hydroxyphenyl)propionate hydroxylase activity"/>
    <property type="evidence" value="ECO:0007669"/>
    <property type="project" value="TreeGrafter"/>
</dbReference>
<dbReference type="OrthoDB" id="9766816at2"/>
<dbReference type="EMBL" id="QGGB01000011">
    <property type="protein sequence ID" value="PWN05219.1"/>
    <property type="molecule type" value="Genomic_DNA"/>
</dbReference>
<dbReference type="Pfam" id="PF01494">
    <property type="entry name" value="FAD_binding_3"/>
    <property type="match status" value="1"/>
</dbReference>
<evidence type="ECO:0000256" key="1">
    <source>
        <dbReference type="ARBA" id="ARBA00023002"/>
    </source>
</evidence>
<dbReference type="PANTHER" id="PTHR43476">
    <property type="entry name" value="3-(3-HYDROXY-PHENYL)PROPIONATE/3-HYDROXYCINNAMIC ACID HYDROXYLASE"/>
    <property type="match status" value="1"/>
</dbReference>
<gene>
    <name evidence="3" type="ORF">DDZ15_15960</name>
</gene>
<keyword evidence="3" id="KW-0503">Monooxygenase</keyword>
<organism evidence="3 4">
    <name type="scientific">Rhodohalobacter mucosus</name>
    <dbReference type="NCBI Taxonomy" id="2079485"/>
    <lineage>
        <taxon>Bacteria</taxon>
        <taxon>Pseudomonadati</taxon>
        <taxon>Balneolota</taxon>
        <taxon>Balneolia</taxon>
        <taxon>Balneolales</taxon>
        <taxon>Balneolaceae</taxon>
        <taxon>Rhodohalobacter</taxon>
    </lineage>
</organism>
<dbReference type="SUPFAM" id="SSF51905">
    <property type="entry name" value="FAD/NAD(P)-binding domain"/>
    <property type="match status" value="1"/>
</dbReference>